<dbReference type="Gene3D" id="3.40.630.30">
    <property type="match status" value="1"/>
</dbReference>
<keyword evidence="1 5" id="KW-0673">Quorum sensing</keyword>
<dbReference type="RefSeq" id="WP_092066959.1">
    <property type="nucleotide sequence ID" value="NZ_FOJU01000009.1"/>
</dbReference>
<dbReference type="OrthoDB" id="6169313at2"/>
<dbReference type="PRINTS" id="PR01549">
    <property type="entry name" value="AUTOINDCRSYN"/>
</dbReference>
<dbReference type="Proteomes" id="UP000198796">
    <property type="component" value="Unassembled WGS sequence"/>
</dbReference>
<proteinExistence type="inferred from homology"/>
<keyword evidence="3 6" id="KW-0949">S-adenosyl-L-methionine</keyword>
<name>A0A1I0YYJ3_9RHOB</name>
<evidence type="ECO:0000256" key="6">
    <source>
        <dbReference type="RuleBase" id="RU361135"/>
    </source>
</evidence>
<keyword evidence="4 5" id="KW-0071">Autoinducer synthesis</keyword>
<dbReference type="PANTHER" id="PTHR39322">
    <property type="entry name" value="ACYL-HOMOSERINE-LACTONE SYNTHASE"/>
    <property type="match status" value="1"/>
</dbReference>
<keyword evidence="2 6" id="KW-0808">Transferase</keyword>
<sequence>MLRYIYAEDLHNYPLLRDTMFRDRALQFQERLGWEVSVDEQGFETDQYDDVDLNPLYVIWERADGRHGGSMRFLPTTGRTMVNEHFLHVTDGTEIRSGLIWECTRFCLAPDADANVAGALMLAGGELMDRFALRHFVGVFDARMIRIYSRIGAKPTVLGTIGEGRDAISVGLWEFSAEAKELVAKRAGLNLGLSDHWFRQSFDLYQPRLAAIA</sequence>
<evidence type="ECO:0000256" key="4">
    <source>
        <dbReference type="ARBA" id="ARBA00022929"/>
    </source>
</evidence>
<protein>
    <recommendedName>
        <fullName evidence="6">Acyl-homoserine-lactone synthase</fullName>
        <ecNumber evidence="6">2.3.1.184</ecNumber>
    </recommendedName>
    <alternativeName>
        <fullName evidence="6">Autoinducer synthesis protein</fullName>
    </alternativeName>
</protein>
<evidence type="ECO:0000256" key="3">
    <source>
        <dbReference type="ARBA" id="ARBA00022691"/>
    </source>
</evidence>
<evidence type="ECO:0000313" key="7">
    <source>
        <dbReference type="EMBL" id="SFB17936.1"/>
    </source>
</evidence>
<dbReference type="AlphaFoldDB" id="A0A1I0YYJ3"/>
<evidence type="ECO:0000256" key="5">
    <source>
        <dbReference type="PROSITE-ProRule" id="PRU00533"/>
    </source>
</evidence>
<dbReference type="PANTHER" id="PTHR39322:SF1">
    <property type="entry name" value="ISOVALERYL-HOMOSERINE LACTONE SYNTHASE"/>
    <property type="match status" value="1"/>
</dbReference>
<dbReference type="GO" id="GO:0007165">
    <property type="term" value="P:signal transduction"/>
    <property type="evidence" value="ECO:0007669"/>
    <property type="project" value="TreeGrafter"/>
</dbReference>
<accession>A0A1I0YYJ3</accession>
<evidence type="ECO:0000256" key="1">
    <source>
        <dbReference type="ARBA" id="ARBA00022654"/>
    </source>
</evidence>
<dbReference type="GO" id="GO:0061579">
    <property type="term" value="F:N-acyl homoserine lactone synthase activity"/>
    <property type="evidence" value="ECO:0007669"/>
    <property type="project" value="UniProtKB-UniRule"/>
</dbReference>
<dbReference type="Pfam" id="PF00765">
    <property type="entry name" value="Autoind_synth"/>
    <property type="match status" value="1"/>
</dbReference>
<dbReference type="GO" id="GO:0009372">
    <property type="term" value="P:quorum sensing"/>
    <property type="evidence" value="ECO:0007669"/>
    <property type="project" value="UniProtKB-UniRule"/>
</dbReference>
<dbReference type="STRING" id="871651.SAMN05421688_3450"/>
<organism evidence="7 8">
    <name type="scientific">Poseidonocella pacifica</name>
    <dbReference type="NCBI Taxonomy" id="871651"/>
    <lineage>
        <taxon>Bacteria</taxon>
        <taxon>Pseudomonadati</taxon>
        <taxon>Pseudomonadota</taxon>
        <taxon>Alphaproteobacteria</taxon>
        <taxon>Rhodobacterales</taxon>
        <taxon>Roseobacteraceae</taxon>
        <taxon>Poseidonocella</taxon>
    </lineage>
</organism>
<dbReference type="EMBL" id="FOJU01000009">
    <property type="protein sequence ID" value="SFB17936.1"/>
    <property type="molecule type" value="Genomic_DNA"/>
</dbReference>
<dbReference type="EC" id="2.3.1.184" evidence="6"/>
<dbReference type="PROSITE" id="PS51187">
    <property type="entry name" value="AUTOINDUCER_SYNTH_2"/>
    <property type="match status" value="1"/>
</dbReference>
<dbReference type="InterPro" id="IPR001690">
    <property type="entry name" value="Autoind_synthase"/>
</dbReference>
<comment type="catalytic activity">
    <reaction evidence="6">
        <text>a fatty acyl-[ACP] + S-adenosyl-L-methionine = an N-acyl-L-homoserine lactone + S-methyl-5'-thioadenosine + holo-[ACP] + H(+)</text>
        <dbReference type="Rhea" id="RHEA:10096"/>
        <dbReference type="Rhea" id="RHEA-COMP:9685"/>
        <dbReference type="Rhea" id="RHEA-COMP:14125"/>
        <dbReference type="ChEBI" id="CHEBI:15378"/>
        <dbReference type="ChEBI" id="CHEBI:17509"/>
        <dbReference type="ChEBI" id="CHEBI:55474"/>
        <dbReference type="ChEBI" id="CHEBI:59789"/>
        <dbReference type="ChEBI" id="CHEBI:64479"/>
        <dbReference type="ChEBI" id="CHEBI:138651"/>
        <dbReference type="EC" id="2.3.1.184"/>
    </reaction>
</comment>
<comment type="similarity">
    <text evidence="5 6">Belongs to the autoinducer synthase family.</text>
</comment>
<gene>
    <name evidence="7" type="ORF">SAMN05421688_3450</name>
</gene>
<dbReference type="InterPro" id="IPR016181">
    <property type="entry name" value="Acyl_CoA_acyltransferase"/>
</dbReference>
<evidence type="ECO:0000313" key="8">
    <source>
        <dbReference type="Proteomes" id="UP000198796"/>
    </source>
</evidence>
<keyword evidence="8" id="KW-1185">Reference proteome</keyword>
<reference evidence="7 8" key="1">
    <citation type="submission" date="2016-10" db="EMBL/GenBank/DDBJ databases">
        <authorList>
            <person name="de Groot N.N."/>
        </authorList>
    </citation>
    <scope>NUCLEOTIDE SEQUENCE [LARGE SCALE GENOMIC DNA]</scope>
    <source>
        <strain evidence="7 8">DSM 29316</strain>
    </source>
</reference>
<evidence type="ECO:0000256" key="2">
    <source>
        <dbReference type="ARBA" id="ARBA00022679"/>
    </source>
</evidence>
<dbReference type="SUPFAM" id="SSF55729">
    <property type="entry name" value="Acyl-CoA N-acyltransferases (Nat)"/>
    <property type="match status" value="1"/>
</dbReference>